<reference evidence="2 3" key="1">
    <citation type="submission" date="2020-08" db="EMBL/GenBank/DDBJ databases">
        <title>Genome sequence of Sphingomonas rhizophila KACC 19189T.</title>
        <authorList>
            <person name="Hyun D.-W."/>
            <person name="Bae J.-W."/>
        </authorList>
    </citation>
    <scope>NUCLEOTIDE SEQUENCE [LARGE SCALE GENOMIC DNA]</scope>
    <source>
        <strain evidence="2 3">KACC 19189</strain>
    </source>
</reference>
<dbReference type="AlphaFoldDB" id="A0A7G9S8Z8"/>
<evidence type="ECO:0000259" key="1">
    <source>
        <dbReference type="Pfam" id="PF16747"/>
    </source>
</evidence>
<proteinExistence type="predicted"/>
<feature type="domain" description="Surface-adhesin protein E-like" evidence="1">
    <location>
        <begin position="5"/>
        <end position="97"/>
    </location>
</feature>
<gene>
    <name evidence="2" type="ORF">H9L12_08210</name>
</gene>
<sequence length="109" mass="12163">MLHDESEESRFYVDAGRWDRSGDTLKIWLRTEPKSDQSAYRELVTLEEIRCSSLQSRTLEGHFRLANGQTRGGRADQPFADAQPGSAWQAIAEDACAMTASAGRMARAN</sequence>
<dbReference type="RefSeq" id="WP_187541323.1">
    <property type="nucleotide sequence ID" value="NZ_CP060717.1"/>
</dbReference>
<accession>A0A7G9S8Z8</accession>
<dbReference type="KEGG" id="srhi:H9L12_08210"/>
<organism evidence="2 3">
    <name type="scientific">Sphingomonas rhizophila</name>
    <dbReference type="NCBI Taxonomy" id="2071607"/>
    <lineage>
        <taxon>Bacteria</taxon>
        <taxon>Pseudomonadati</taxon>
        <taxon>Pseudomonadota</taxon>
        <taxon>Alphaproteobacteria</taxon>
        <taxon>Sphingomonadales</taxon>
        <taxon>Sphingomonadaceae</taxon>
        <taxon>Sphingomonas</taxon>
    </lineage>
</organism>
<keyword evidence="3" id="KW-1185">Reference proteome</keyword>
<evidence type="ECO:0000313" key="2">
    <source>
        <dbReference type="EMBL" id="QNN64323.1"/>
    </source>
</evidence>
<protein>
    <recommendedName>
        <fullName evidence="1">Surface-adhesin protein E-like domain-containing protein</fullName>
    </recommendedName>
</protein>
<dbReference type="Pfam" id="PF16747">
    <property type="entry name" value="Adhesin_E"/>
    <property type="match status" value="1"/>
</dbReference>
<dbReference type="InterPro" id="IPR031939">
    <property type="entry name" value="Adhesin_E-like"/>
</dbReference>
<dbReference type="Proteomes" id="UP000515955">
    <property type="component" value="Chromosome"/>
</dbReference>
<dbReference type="EMBL" id="CP060717">
    <property type="protein sequence ID" value="QNN64323.1"/>
    <property type="molecule type" value="Genomic_DNA"/>
</dbReference>
<name>A0A7G9S8Z8_9SPHN</name>
<evidence type="ECO:0000313" key="3">
    <source>
        <dbReference type="Proteomes" id="UP000515955"/>
    </source>
</evidence>